<reference evidence="2 3" key="1">
    <citation type="submission" date="2019-07" db="EMBL/GenBank/DDBJ databases">
        <title>New species of Amycolatopsis and Streptomyces.</title>
        <authorList>
            <person name="Duangmal K."/>
            <person name="Teo W.F.A."/>
            <person name="Lipun K."/>
        </authorList>
    </citation>
    <scope>NUCLEOTIDE SEQUENCE [LARGE SCALE GENOMIC DNA]</scope>
    <source>
        <strain evidence="2 3">JCM 30562</strain>
    </source>
</reference>
<sequence>MTTAAATAIVGVGATEQGEIPGETGNQIAVRAAVEALRDAGIDKSAIDGLVTCKPPRSGENGGIDEDIGFLLGINPAFSTTLEYGACGFSLHIAAMAIQAGLASTVLLTYGSNQRSAKANFSTPVGGTADWAALAGFVHVAGPAAMAARRHMALYGTTEEQLGWVSVAQREWALDNPRAIFRKPLTIEDYVDSPYLVAPLRRPDLTMISDGGTAIVLTSAGRARDFAPRPVYLAAMAQQSAMRNDQNPDKVMRPWIADIAKRLYASAGMRPSDMDLVYLQDATSVWVLQQLEWYGFCGVGEAGPFLAEGHTRPGGSLPVNTNGGQLSESYMWNWMHLFECVRQLRGDCGDRQIAGAEVALHAQTHDFFKGAATILTTRSES</sequence>
<evidence type="ECO:0000313" key="2">
    <source>
        <dbReference type="EMBL" id="TVT20508.1"/>
    </source>
</evidence>
<accession>A0A558A8D6</accession>
<organism evidence="2 3">
    <name type="scientific">Amycolatopsis acidiphila</name>
    <dbReference type="NCBI Taxonomy" id="715473"/>
    <lineage>
        <taxon>Bacteria</taxon>
        <taxon>Bacillati</taxon>
        <taxon>Actinomycetota</taxon>
        <taxon>Actinomycetes</taxon>
        <taxon>Pseudonocardiales</taxon>
        <taxon>Pseudonocardiaceae</taxon>
        <taxon>Amycolatopsis</taxon>
    </lineage>
</organism>
<keyword evidence="3" id="KW-1185">Reference proteome</keyword>
<dbReference type="OrthoDB" id="9785768at2"/>
<protein>
    <recommendedName>
        <fullName evidence="1">Thiolase C-terminal domain-containing protein</fullName>
    </recommendedName>
</protein>
<dbReference type="CDD" id="cd00829">
    <property type="entry name" value="SCP-x_thiolase"/>
    <property type="match status" value="1"/>
</dbReference>
<proteinExistence type="predicted"/>
<dbReference type="InterPro" id="IPR055140">
    <property type="entry name" value="Thiolase_C_2"/>
</dbReference>
<dbReference type="InterPro" id="IPR002155">
    <property type="entry name" value="Thiolase"/>
</dbReference>
<dbReference type="AlphaFoldDB" id="A0A558A8D6"/>
<dbReference type="SUPFAM" id="SSF53901">
    <property type="entry name" value="Thiolase-like"/>
    <property type="match status" value="2"/>
</dbReference>
<dbReference type="PANTHER" id="PTHR42870">
    <property type="entry name" value="ACETYL-COA C-ACETYLTRANSFERASE"/>
    <property type="match status" value="1"/>
</dbReference>
<dbReference type="InterPro" id="IPR016039">
    <property type="entry name" value="Thiolase-like"/>
</dbReference>
<name>A0A558A8D6_9PSEU</name>
<dbReference type="PANTHER" id="PTHR42870:SF1">
    <property type="entry name" value="NON-SPECIFIC LIPID-TRANSFER PROTEIN-LIKE 2"/>
    <property type="match status" value="1"/>
</dbReference>
<dbReference type="Gene3D" id="3.40.47.10">
    <property type="match status" value="1"/>
</dbReference>
<dbReference type="EMBL" id="VJZA01000035">
    <property type="protein sequence ID" value="TVT20508.1"/>
    <property type="molecule type" value="Genomic_DNA"/>
</dbReference>
<evidence type="ECO:0000259" key="1">
    <source>
        <dbReference type="Pfam" id="PF22691"/>
    </source>
</evidence>
<dbReference type="GO" id="GO:0016747">
    <property type="term" value="F:acyltransferase activity, transferring groups other than amino-acyl groups"/>
    <property type="evidence" value="ECO:0007669"/>
    <property type="project" value="InterPro"/>
</dbReference>
<evidence type="ECO:0000313" key="3">
    <source>
        <dbReference type="Proteomes" id="UP000318578"/>
    </source>
</evidence>
<dbReference type="PIRSF" id="PIRSF000429">
    <property type="entry name" value="Ac-CoA_Ac_transf"/>
    <property type="match status" value="1"/>
</dbReference>
<dbReference type="Pfam" id="PF22691">
    <property type="entry name" value="Thiolase_C_1"/>
    <property type="match status" value="1"/>
</dbReference>
<feature type="domain" description="Thiolase C-terminal" evidence="1">
    <location>
        <begin position="255"/>
        <end position="375"/>
    </location>
</feature>
<dbReference type="RefSeq" id="WP_144641246.1">
    <property type="nucleotide sequence ID" value="NZ_BNAX01000001.1"/>
</dbReference>
<comment type="caution">
    <text evidence="2">The sequence shown here is derived from an EMBL/GenBank/DDBJ whole genome shotgun (WGS) entry which is preliminary data.</text>
</comment>
<dbReference type="Proteomes" id="UP000318578">
    <property type="component" value="Unassembled WGS sequence"/>
</dbReference>
<gene>
    <name evidence="2" type="ORF">FNH06_20420</name>
</gene>